<gene>
    <name evidence="1" type="ORF">FAK_05790</name>
</gene>
<proteinExistence type="predicted"/>
<evidence type="ECO:0000313" key="2">
    <source>
        <dbReference type="Proteomes" id="UP001366166"/>
    </source>
</evidence>
<accession>A0AAU9EUR0</accession>
<sequence length="210" mass="24028">MSITPRQRIIDTPRGEVLLRDRVSAEEMASLELDPGIGVFSAYRSILTSKASLTSVAAQPQVNLCLALAEDKRIVGYCVLRPPQEGERWTRLRPPVLFELFGETARGWRDHKLMRPMLEMLVDDQANDERILYIVGYSWTWDLDHTKKSLQEYRDTLIHLLGPLGFKQYPTNEPNISLRPENLFMARVGQAITKETVKAFHNLLFGMGED</sequence>
<dbReference type="Gene3D" id="3.40.630.30">
    <property type="match status" value="1"/>
</dbReference>
<dbReference type="Proteomes" id="UP001366166">
    <property type="component" value="Chromosome"/>
</dbReference>
<dbReference type="AlphaFoldDB" id="A0AAU9EUR0"/>
<name>A0AAU9EUR0_9BACT</name>
<organism evidence="1 2">
    <name type="scientific">Desulfoferula mesophila</name>
    <dbReference type="NCBI Taxonomy" id="3058419"/>
    <lineage>
        <taxon>Bacteria</taxon>
        <taxon>Pseudomonadati</taxon>
        <taxon>Thermodesulfobacteriota</taxon>
        <taxon>Desulfarculia</taxon>
        <taxon>Desulfarculales</taxon>
        <taxon>Desulfarculaceae</taxon>
        <taxon>Desulfoferula</taxon>
    </lineage>
</organism>
<keyword evidence="2" id="KW-1185">Reference proteome</keyword>
<dbReference type="EMBL" id="AP028679">
    <property type="protein sequence ID" value="BEQ13513.1"/>
    <property type="molecule type" value="Genomic_DNA"/>
</dbReference>
<evidence type="ECO:0000313" key="1">
    <source>
        <dbReference type="EMBL" id="BEQ13513.1"/>
    </source>
</evidence>
<dbReference type="RefSeq" id="WP_338605229.1">
    <property type="nucleotide sequence ID" value="NZ_AP028679.1"/>
</dbReference>
<dbReference type="KEGG" id="dmp:FAK_05790"/>
<reference evidence="2" key="1">
    <citation type="journal article" date="2023" name="Arch. Microbiol.">
        <title>Desulfoferula mesophilus gen. nov. sp. nov., a mesophilic sulfate-reducing bacterium isolated from a brackish lake sediment.</title>
        <authorList>
            <person name="Watanabe T."/>
            <person name="Yabe T."/>
            <person name="Tsuji J.M."/>
            <person name="Fukui M."/>
        </authorList>
    </citation>
    <scope>NUCLEOTIDE SEQUENCE [LARGE SCALE GENOMIC DNA]</scope>
    <source>
        <strain evidence="2">12FAK</strain>
    </source>
</reference>
<protein>
    <recommendedName>
        <fullName evidence="3">Acetoin utilization protein AcuA</fullName>
    </recommendedName>
</protein>
<evidence type="ECO:0008006" key="3">
    <source>
        <dbReference type="Google" id="ProtNLM"/>
    </source>
</evidence>